<dbReference type="AlphaFoldDB" id="A0A858RFE9"/>
<proteinExistence type="predicted"/>
<reference evidence="1 2" key="1">
    <citation type="submission" date="2020-04" db="EMBL/GenBank/DDBJ databases">
        <title>Luteolibacter sp. G-1-1-1 isolated from soil.</title>
        <authorList>
            <person name="Dahal R.H."/>
        </authorList>
    </citation>
    <scope>NUCLEOTIDE SEQUENCE [LARGE SCALE GENOMIC DNA]</scope>
    <source>
        <strain evidence="1 2">G-1-1-1</strain>
    </source>
</reference>
<keyword evidence="2" id="KW-1185">Reference proteome</keyword>
<evidence type="ECO:0000313" key="1">
    <source>
        <dbReference type="EMBL" id="QJE95278.1"/>
    </source>
</evidence>
<dbReference type="KEGG" id="luo:HHL09_05630"/>
<organism evidence="1 2">
    <name type="scientific">Luteolibacter luteus</name>
    <dbReference type="NCBI Taxonomy" id="2728835"/>
    <lineage>
        <taxon>Bacteria</taxon>
        <taxon>Pseudomonadati</taxon>
        <taxon>Verrucomicrobiota</taxon>
        <taxon>Verrucomicrobiia</taxon>
        <taxon>Verrucomicrobiales</taxon>
        <taxon>Verrucomicrobiaceae</taxon>
        <taxon>Luteolibacter</taxon>
    </lineage>
</organism>
<sequence length="357" mass="39854">MKKESTYTPMALEVPDFPDYDRKIAVSFGSGPDHFDIVDHFLMQALSAFFPEEVCYEALQVRCLIDAEASRYDVAVAMASKIEETGPGKLGWKPILRLILNILGGKRPDVDSPEEDVAEWELLKALDEKFVEAYGSFLDAGGTVFQILESGQFLDILCIGPFKHSLTMIESLAGEGAELRCLVLAPKDNGWQRLLPREFPEAIFDFSDSSKVNESAEAGKARLDSLKEFLDTDAPADWQTVLINAESEGPWRIDEHIRCLLEEWRPAGGRGVLVVDHDLPSWACERVTAFLNDDLRQDYVERGWDEYPILGVPSSLIDTASDVESVKVELVASEILPRFVNGIREGARLRAVFNVRG</sequence>
<dbReference type="Proteomes" id="UP000501812">
    <property type="component" value="Chromosome"/>
</dbReference>
<gene>
    <name evidence="1" type="ORF">HHL09_05630</name>
</gene>
<protein>
    <submittedName>
        <fullName evidence="1">Uncharacterized protein</fullName>
    </submittedName>
</protein>
<dbReference type="EMBL" id="CP051774">
    <property type="protein sequence ID" value="QJE95278.1"/>
    <property type="molecule type" value="Genomic_DNA"/>
</dbReference>
<evidence type="ECO:0000313" key="2">
    <source>
        <dbReference type="Proteomes" id="UP000501812"/>
    </source>
</evidence>
<name>A0A858RFE9_9BACT</name>
<dbReference type="RefSeq" id="WP_169453573.1">
    <property type="nucleotide sequence ID" value="NZ_CP051774.1"/>
</dbReference>
<accession>A0A858RFE9</accession>